<dbReference type="eggNOG" id="ENOG502ZB1P">
    <property type="taxonomic scope" value="Bacteria"/>
</dbReference>
<organism evidence="2 3">
    <name type="scientific">Melioribacter roseus (strain DSM 23840 / JCM 17771 / VKM B-2668 / P3M-2)</name>
    <dbReference type="NCBI Taxonomy" id="1191523"/>
    <lineage>
        <taxon>Bacteria</taxon>
        <taxon>Pseudomonadati</taxon>
        <taxon>Ignavibacteriota</taxon>
        <taxon>Ignavibacteria</taxon>
        <taxon>Ignavibacteriales</taxon>
        <taxon>Melioribacteraceae</taxon>
        <taxon>Melioribacter</taxon>
    </lineage>
</organism>
<sequence length="244" mass="29172">MVTAINYWMKSIGLINKENTLTELAHFIFGKNGVDPYLENTATLWLLHYHLVKEYHASIYSLVFNEIRKKRIEFNKIHLQNFLKAKCEETNTRITETTIKRDIAVFLRNYVKPSNVNKNLEDYFSSIFIELNLVERLLKFDEKETEWYRIENKEREDLPAEVLLFCILDNEKYSDSILLEDVLHGYNSVGNIFAITAKDIINKIEELIIKRRYKIDFKDDAGIRIIQFTQKLNKWRVLKDYYEK</sequence>
<dbReference type="Proteomes" id="UP000009011">
    <property type="component" value="Chromosome"/>
</dbReference>
<dbReference type="Pfam" id="PF13182">
    <property type="entry name" value="DUF4007"/>
    <property type="match status" value="1"/>
</dbReference>
<dbReference type="STRING" id="1191523.MROS_1118"/>
<evidence type="ECO:0000313" key="2">
    <source>
        <dbReference type="EMBL" id="AFN74357.1"/>
    </source>
</evidence>
<evidence type="ECO:0000313" key="3">
    <source>
        <dbReference type="Proteomes" id="UP000009011"/>
    </source>
</evidence>
<dbReference type="KEGG" id="mro:MROS_1118"/>
<dbReference type="InterPro" id="IPR025248">
    <property type="entry name" value="DUF4007"/>
</dbReference>
<name>I6YUW5_MELRP</name>
<dbReference type="PATRIC" id="fig|1191523.3.peg.1182"/>
<protein>
    <recommendedName>
        <fullName evidence="1">DUF4007 domain-containing protein</fullName>
    </recommendedName>
</protein>
<dbReference type="EMBL" id="CP003557">
    <property type="protein sequence ID" value="AFN74357.1"/>
    <property type="molecule type" value="Genomic_DNA"/>
</dbReference>
<accession>I6YUW5</accession>
<dbReference type="AlphaFoldDB" id="I6YUW5"/>
<reference evidence="2 3" key="1">
    <citation type="journal article" date="2013" name="PLoS ONE">
        <title>Genomic analysis of Melioribacter roseus, facultatively anaerobic organotrophic bacterium representing a novel deep lineage within Bacteriodetes/Chlorobi group.</title>
        <authorList>
            <person name="Kadnikov V.V."/>
            <person name="Mardanov A.V."/>
            <person name="Podosokorskaya O.A."/>
            <person name="Gavrilov S.N."/>
            <person name="Kublanov I.V."/>
            <person name="Beletsky A.V."/>
            <person name="Bonch-Osmolovskaya E.A."/>
            <person name="Ravin N.V."/>
        </authorList>
    </citation>
    <scope>NUCLEOTIDE SEQUENCE [LARGE SCALE GENOMIC DNA]</scope>
    <source>
        <strain evidence="3">JCM 17771 / P3M-2</strain>
    </source>
</reference>
<evidence type="ECO:0000259" key="1">
    <source>
        <dbReference type="Pfam" id="PF13182"/>
    </source>
</evidence>
<gene>
    <name evidence="2" type="ordered locus">MROS_1118</name>
</gene>
<proteinExistence type="predicted"/>
<feature type="domain" description="DUF4007" evidence="1">
    <location>
        <begin position="1"/>
        <end position="242"/>
    </location>
</feature>
<dbReference type="HOGENOM" id="CLU_060482_1_0_10"/>
<keyword evidence="3" id="KW-1185">Reference proteome</keyword>